<evidence type="ECO:0000256" key="3">
    <source>
        <dbReference type="RuleBase" id="RU003682"/>
    </source>
</evidence>
<dbReference type="PROSITE" id="PS51471">
    <property type="entry name" value="FE2OG_OXY"/>
    <property type="match status" value="1"/>
</dbReference>
<keyword evidence="3" id="KW-0479">Metal-binding</keyword>
<protein>
    <submittedName>
        <fullName evidence="5">Oxidoreductase</fullName>
    </submittedName>
</protein>
<dbReference type="Pfam" id="PF03171">
    <property type="entry name" value="2OG-FeII_Oxy"/>
    <property type="match status" value="1"/>
</dbReference>
<keyword evidence="3" id="KW-0408">Iron</keyword>
<dbReference type="SUPFAM" id="SSF51197">
    <property type="entry name" value="Clavaminate synthase-like"/>
    <property type="match status" value="1"/>
</dbReference>
<feature type="domain" description="Fe2OG dioxygenase" evidence="4">
    <location>
        <begin position="186"/>
        <end position="294"/>
    </location>
</feature>
<dbReference type="InterPro" id="IPR050231">
    <property type="entry name" value="Iron_ascorbate_oxido_reductase"/>
</dbReference>
<dbReference type="AlphaFoldDB" id="A0A168C1S2"/>
<dbReference type="Gene3D" id="2.60.120.330">
    <property type="entry name" value="B-lactam Antibiotic, Isopenicillin N Synthase, Chain"/>
    <property type="match status" value="1"/>
</dbReference>
<keyword evidence="3" id="KW-0560">Oxidoreductase</keyword>
<gene>
    <name evidence="5" type="ORF">AAL_04331</name>
</gene>
<dbReference type="PANTHER" id="PTHR47990">
    <property type="entry name" value="2-OXOGLUTARATE (2OG) AND FE(II)-DEPENDENT OXYGENASE SUPERFAMILY PROTEIN-RELATED"/>
    <property type="match status" value="1"/>
</dbReference>
<comment type="similarity">
    <text evidence="1 3">Belongs to the iron/ascorbate-dependent oxidoreductase family.</text>
</comment>
<dbReference type="GO" id="GO:0044283">
    <property type="term" value="P:small molecule biosynthetic process"/>
    <property type="evidence" value="ECO:0007669"/>
    <property type="project" value="UniProtKB-ARBA"/>
</dbReference>
<evidence type="ECO:0000256" key="2">
    <source>
        <dbReference type="ARBA" id="ARBA00022964"/>
    </source>
</evidence>
<dbReference type="EMBL" id="AZGY01000008">
    <property type="protein sequence ID" value="KZZ96035.1"/>
    <property type="molecule type" value="Genomic_DNA"/>
</dbReference>
<dbReference type="InterPro" id="IPR044861">
    <property type="entry name" value="IPNS-like_FE2OG_OXY"/>
</dbReference>
<accession>A0A168C1S2</accession>
<dbReference type="OrthoDB" id="288590at2759"/>
<dbReference type="Proteomes" id="UP000078544">
    <property type="component" value="Unassembled WGS sequence"/>
</dbReference>
<sequence length="344" mass="37864">MASDALFNEIPSFPDDVPVAAMRNIPLSGLLSGDAETAQLLLAACKTLGFFFLDLNEDPLGRTMIGEVDQLFRITQTLMELPDEVKQNFRSSRENVWGFKSRGGSKTETGEDDRFAMFNLAQDMLTGIKELPPLPAVLQPELGLLTSFMKHCQLIIATISRTLALQLSLPADTFSSLQSPTKPSGTALRMIKSFASPRAEDQRTSMVHHTDFGTITLLANLLGGLQVLNPGADASDENAWSWVRPQPGCLIVNLGDALVQWTGGLLRSNVHRIRYPPGEQVYHDRYSFAVLGRPELNASMKRMVGPASEEDSDMTAWEWELKKRMSIIEGKAFVTSPAGKALRV</sequence>
<reference evidence="5 6" key="1">
    <citation type="journal article" date="2016" name="Genome Biol. Evol.">
        <title>Divergent and convergent evolution of fungal pathogenicity.</title>
        <authorList>
            <person name="Shang Y."/>
            <person name="Xiao G."/>
            <person name="Zheng P."/>
            <person name="Cen K."/>
            <person name="Zhan S."/>
            <person name="Wang C."/>
        </authorList>
    </citation>
    <scope>NUCLEOTIDE SEQUENCE [LARGE SCALE GENOMIC DNA]</scope>
    <source>
        <strain evidence="5 6">RCEF 2490</strain>
    </source>
</reference>
<dbReference type="STRING" id="1081109.A0A168C1S2"/>
<keyword evidence="2" id="KW-0223">Dioxygenase</keyword>
<dbReference type="GO" id="GO:0046872">
    <property type="term" value="F:metal ion binding"/>
    <property type="evidence" value="ECO:0007669"/>
    <property type="project" value="UniProtKB-KW"/>
</dbReference>
<dbReference type="InterPro" id="IPR027443">
    <property type="entry name" value="IPNS-like_sf"/>
</dbReference>
<evidence type="ECO:0000256" key="1">
    <source>
        <dbReference type="ARBA" id="ARBA00008056"/>
    </source>
</evidence>
<dbReference type="InterPro" id="IPR026992">
    <property type="entry name" value="DIOX_N"/>
</dbReference>
<organism evidence="5 6">
    <name type="scientific">Moelleriella libera RCEF 2490</name>
    <dbReference type="NCBI Taxonomy" id="1081109"/>
    <lineage>
        <taxon>Eukaryota</taxon>
        <taxon>Fungi</taxon>
        <taxon>Dikarya</taxon>
        <taxon>Ascomycota</taxon>
        <taxon>Pezizomycotina</taxon>
        <taxon>Sordariomycetes</taxon>
        <taxon>Hypocreomycetidae</taxon>
        <taxon>Hypocreales</taxon>
        <taxon>Clavicipitaceae</taxon>
        <taxon>Moelleriella</taxon>
    </lineage>
</organism>
<dbReference type="GO" id="GO:0051213">
    <property type="term" value="F:dioxygenase activity"/>
    <property type="evidence" value="ECO:0007669"/>
    <property type="project" value="UniProtKB-KW"/>
</dbReference>
<name>A0A168C1S2_9HYPO</name>
<dbReference type="InterPro" id="IPR005123">
    <property type="entry name" value="Oxoglu/Fe-dep_dioxygenase_dom"/>
</dbReference>
<evidence type="ECO:0000259" key="4">
    <source>
        <dbReference type="PROSITE" id="PS51471"/>
    </source>
</evidence>
<proteinExistence type="inferred from homology"/>
<evidence type="ECO:0000313" key="5">
    <source>
        <dbReference type="EMBL" id="KZZ96035.1"/>
    </source>
</evidence>
<keyword evidence="6" id="KW-1185">Reference proteome</keyword>
<dbReference type="Pfam" id="PF14226">
    <property type="entry name" value="DIOX_N"/>
    <property type="match status" value="1"/>
</dbReference>
<evidence type="ECO:0000313" key="6">
    <source>
        <dbReference type="Proteomes" id="UP000078544"/>
    </source>
</evidence>
<comment type="caution">
    <text evidence="5">The sequence shown here is derived from an EMBL/GenBank/DDBJ whole genome shotgun (WGS) entry which is preliminary data.</text>
</comment>